<reference evidence="2 4" key="1">
    <citation type="journal article" date="2011" name="Nature">
        <title>The Medicago genome provides insight into the evolution of rhizobial symbioses.</title>
        <authorList>
            <person name="Young N.D."/>
            <person name="Debelle F."/>
            <person name="Oldroyd G.E."/>
            <person name="Geurts R."/>
            <person name="Cannon S.B."/>
            <person name="Udvardi M.K."/>
            <person name="Benedito V.A."/>
            <person name="Mayer K.F."/>
            <person name="Gouzy J."/>
            <person name="Schoof H."/>
            <person name="Van de Peer Y."/>
            <person name="Proost S."/>
            <person name="Cook D.R."/>
            <person name="Meyers B.C."/>
            <person name="Spannagl M."/>
            <person name="Cheung F."/>
            <person name="De Mita S."/>
            <person name="Krishnakumar V."/>
            <person name="Gundlach H."/>
            <person name="Zhou S."/>
            <person name="Mudge J."/>
            <person name="Bharti A.K."/>
            <person name="Murray J.D."/>
            <person name="Naoumkina M.A."/>
            <person name="Rosen B."/>
            <person name="Silverstein K.A."/>
            <person name="Tang H."/>
            <person name="Rombauts S."/>
            <person name="Zhao P.X."/>
            <person name="Zhou P."/>
            <person name="Barbe V."/>
            <person name="Bardou P."/>
            <person name="Bechner M."/>
            <person name="Bellec A."/>
            <person name="Berger A."/>
            <person name="Berges H."/>
            <person name="Bidwell S."/>
            <person name="Bisseling T."/>
            <person name="Choisne N."/>
            <person name="Couloux A."/>
            <person name="Denny R."/>
            <person name="Deshpande S."/>
            <person name="Dai X."/>
            <person name="Doyle J.J."/>
            <person name="Dudez A.M."/>
            <person name="Farmer A.D."/>
            <person name="Fouteau S."/>
            <person name="Franken C."/>
            <person name="Gibelin C."/>
            <person name="Gish J."/>
            <person name="Goldstein S."/>
            <person name="Gonzalez A.J."/>
            <person name="Green P.J."/>
            <person name="Hallab A."/>
            <person name="Hartog M."/>
            <person name="Hua A."/>
            <person name="Humphray S.J."/>
            <person name="Jeong D.H."/>
            <person name="Jing Y."/>
            <person name="Jocker A."/>
            <person name="Kenton S.M."/>
            <person name="Kim D.J."/>
            <person name="Klee K."/>
            <person name="Lai H."/>
            <person name="Lang C."/>
            <person name="Lin S."/>
            <person name="Macmil S.L."/>
            <person name="Magdelenat G."/>
            <person name="Matthews L."/>
            <person name="McCorrison J."/>
            <person name="Monaghan E.L."/>
            <person name="Mun J.H."/>
            <person name="Najar F.Z."/>
            <person name="Nicholson C."/>
            <person name="Noirot C."/>
            <person name="O'Bleness M."/>
            <person name="Paule C.R."/>
            <person name="Poulain J."/>
            <person name="Prion F."/>
            <person name="Qin B."/>
            <person name="Qu C."/>
            <person name="Retzel E.F."/>
            <person name="Riddle C."/>
            <person name="Sallet E."/>
            <person name="Samain S."/>
            <person name="Samson N."/>
            <person name="Sanders I."/>
            <person name="Saurat O."/>
            <person name="Scarpelli C."/>
            <person name="Schiex T."/>
            <person name="Segurens B."/>
            <person name="Severin A.J."/>
            <person name="Sherrier D.J."/>
            <person name="Shi R."/>
            <person name="Sims S."/>
            <person name="Singer S.R."/>
            <person name="Sinharoy S."/>
            <person name="Sterck L."/>
            <person name="Viollet A."/>
            <person name="Wang B.B."/>
            <person name="Wang K."/>
            <person name="Wang M."/>
            <person name="Wang X."/>
            <person name="Warfsmann J."/>
            <person name="Weissenbach J."/>
            <person name="White D.D."/>
            <person name="White J.D."/>
            <person name="Wiley G.B."/>
            <person name="Wincker P."/>
            <person name="Xing Y."/>
            <person name="Yang L."/>
            <person name="Yao Z."/>
            <person name="Ying F."/>
            <person name="Zhai J."/>
            <person name="Zhou L."/>
            <person name="Zuber A."/>
            <person name="Denarie J."/>
            <person name="Dixon R.A."/>
            <person name="May G.D."/>
            <person name="Schwartz D.C."/>
            <person name="Rogers J."/>
            <person name="Quetier F."/>
            <person name="Town C.D."/>
            <person name="Roe B.A."/>
        </authorList>
    </citation>
    <scope>NUCLEOTIDE SEQUENCE [LARGE SCALE GENOMIC DNA]</scope>
    <source>
        <strain evidence="2">A17</strain>
        <strain evidence="3 4">cv. Jemalong A17</strain>
    </source>
</reference>
<proteinExistence type="predicted"/>
<dbReference type="AlphaFoldDB" id="A0A072TSG4"/>
<dbReference type="EnsemblPlants" id="KEH19798">
    <property type="protein sequence ID" value="KEH19798"/>
    <property type="gene ID" value="MTR_8g468670"/>
</dbReference>
<dbReference type="EMBL" id="CM001224">
    <property type="protein sequence ID" value="KEH19798.1"/>
    <property type="molecule type" value="Genomic_DNA"/>
</dbReference>
<dbReference type="HOGENOM" id="CLU_2187895_0_0_1"/>
<name>A0A072TSG4_MEDTR</name>
<accession>A0A072TSG4</accession>
<gene>
    <name evidence="2" type="ordered locus">MTR_8g468670</name>
</gene>
<reference evidence="2 4" key="2">
    <citation type="journal article" date="2014" name="BMC Genomics">
        <title>An improved genome release (version Mt4.0) for the model legume Medicago truncatula.</title>
        <authorList>
            <person name="Tang H."/>
            <person name="Krishnakumar V."/>
            <person name="Bidwell S."/>
            <person name="Rosen B."/>
            <person name="Chan A."/>
            <person name="Zhou S."/>
            <person name="Gentzbittel L."/>
            <person name="Childs K.L."/>
            <person name="Yandell M."/>
            <person name="Gundlach H."/>
            <person name="Mayer K.F."/>
            <person name="Schwartz D.C."/>
            <person name="Town C.D."/>
        </authorList>
    </citation>
    <scope>GENOME REANNOTATION</scope>
    <source>
        <strain evidence="2">A17</strain>
        <strain evidence="3 4">cv. Jemalong A17</strain>
    </source>
</reference>
<evidence type="ECO:0000313" key="4">
    <source>
        <dbReference type="Proteomes" id="UP000002051"/>
    </source>
</evidence>
<evidence type="ECO:0000313" key="2">
    <source>
        <dbReference type="EMBL" id="KEH19798.1"/>
    </source>
</evidence>
<organism evidence="2 4">
    <name type="scientific">Medicago truncatula</name>
    <name type="common">Barrel medic</name>
    <name type="synonym">Medicago tribuloides</name>
    <dbReference type="NCBI Taxonomy" id="3880"/>
    <lineage>
        <taxon>Eukaryota</taxon>
        <taxon>Viridiplantae</taxon>
        <taxon>Streptophyta</taxon>
        <taxon>Embryophyta</taxon>
        <taxon>Tracheophyta</taxon>
        <taxon>Spermatophyta</taxon>
        <taxon>Magnoliopsida</taxon>
        <taxon>eudicotyledons</taxon>
        <taxon>Gunneridae</taxon>
        <taxon>Pentapetalae</taxon>
        <taxon>rosids</taxon>
        <taxon>fabids</taxon>
        <taxon>Fabales</taxon>
        <taxon>Fabaceae</taxon>
        <taxon>Papilionoideae</taxon>
        <taxon>50 kb inversion clade</taxon>
        <taxon>NPAAA clade</taxon>
        <taxon>Hologalegina</taxon>
        <taxon>IRL clade</taxon>
        <taxon>Trifolieae</taxon>
        <taxon>Medicago</taxon>
    </lineage>
</organism>
<sequence>MGRVKPRYHGSGDGSGHLGTHRVWERVLKLLSTTVRARVRVIFTNAGMGMGICSTLPIRYPLPSLRICHSLLSLTRKTIASMKKNKKKKKKKRKRKRKRKRTMKWTRRE</sequence>
<evidence type="ECO:0000313" key="3">
    <source>
        <dbReference type="EnsemblPlants" id="KEH19798"/>
    </source>
</evidence>
<feature type="region of interest" description="Disordered" evidence="1">
    <location>
        <begin position="78"/>
        <end position="109"/>
    </location>
</feature>
<reference evidence="3" key="3">
    <citation type="submission" date="2015-04" db="UniProtKB">
        <authorList>
            <consortium name="EnsemblPlants"/>
        </authorList>
    </citation>
    <scope>IDENTIFICATION</scope>
    <source>
        <strain evidence="3">cv. Jemalong A17</strain>
    </source>
</reference>
<evidence type="ECO:0000256" key="1">
    <source>
        <dbReference type="SAM" id="MobiDB-lite"/>
    </source>
</evidence>
<keyword evidence="4" id="KW-1185">Reference proteome</keyword>
<dbReference type="Proteomes" id="UP000002051">
    <property type="component" value="Chromosome 8"/>
</dbReference>
<feature type="compositionally biased region" description="Basic residues" evidence="1">
    <location>
        <begin position="83"/>
        <end position="109"/>
    </location>
</feature>
<protein>
    <submittedName>
        <fullName evidence="2 3">Uncharacterized protein</fullName>
    </submittedName>
</protein>